<dbReference type="PANTHER" id="PTHR47338">
    <property type="entry name" value="ZN(II)2CYS6 TRANSCRIPTION FACTOR (EUROFUNG)-RELATED"/>
    <property type="match status" value="1"/>
</dbReference>
<dbReference type="PANTHER" id="PTHR47338:SF7">
    <property type="entry name" value="ZN(II)2CYS6 TRANSCRIPTION FACTOR (EUROFUNG)"/>
    <property type="match status" value="1"/>
</dbReference>
<keyword evidence="5" id="KW-0539">Nucleus</keyword>
<dbReference type="GO" id="GO:0005634">
    <property type="term" value="C:nucleus"/>
    <property type="evidence" value="ECO:0007669"/>
    <property type="project" value="UniProtKB-SubCell"/>
</dbReference>
<sequence>MAIDCIRSQQSIDAIDHQTLESPSQSEMVESDAHTPSELTAPGSELPTGQELQDLIQLYFSSVHQFGYFEFIHQLHFKRLLAKGNAPRELTLLMIASAMRFAGEITTENLVRADAWADTAIKSLLPAIYQGFGVIQLMASTTGLLRLLLAQHYDLNRGNFTSAWLLGSACARMMQMMSLQTFDRTYTPNLASNARLSPLLSGEALRRVAWSTFFLDSIIDGGRYGFHVVDEKTYRLQLPCEQERFLGNENVVTEPLDNSADPQGILPDNLERAPLDMSAYLLRTAATRRRALHFAFRASHKEQTAEQLSAELDTLRIDIEELIAALPRRFHFNSDNMFVHRDRLITFLLLHVMRHNLFIILGRAGLMIYQRDPAKMDLIPQVRQNRISHALPIAGLVSEGLKEGIKFDPQIGVHSYVALEILLFEPRRLAEVDPFTDPKAPELVEAIPHLLTAIREIASRSEFVRQLYVEAVHRLLHCDCMHLLTQNDLAAFRDEHQLVGQDAAEYDFRDFRWAKVERLRRGASSSANMARDEALLEYEAGEETAIISAMPSPRLDAMDVSHSINQASGSNPTATGLSELTELPEIQPMGGESFDEMPQSRWGLPEMDSSNQGFPLDWVWLLGGESAYQTY</sequence>
<evidence type="ECO:0000256" key="7">
    <source>
        <dbReference type="SAM" id="MobiDB-lite"/>
    </source>
</evidence>
<evidence type="ECO:0000256" key="4">
    <source>
        <dbReference type="ARBA" id="ARBA00023163"/>
    </source>
</evidence>
<evidence type="ECO:0000259" key="8">
    <source>
        <dbReference type="Pfam" id="PF04082"/>
    </source>
</evidence>
<dbReference type="CDD" id="cd12148">
    <property type="entry name" value="fungal_TF_MHR"/>
    <property type="match status" value="1"/>
</dbReference>
<accession>A0A428Q3P1</accession>
<protein>
    <recommendedName>
        <fullName evidence="8">Xylanolytic transcriptional activator regulatory domain-containing protein</fullName>
    </recommendedName>
</protein>
<dbReference type="STRING" id="1325734.A0A428Q3P1"/>
<proteinExistence type="predicted"/>
<name>A0A428Q3P1_9HYPO</name>
<comment type="caution">
    <text evidence="9">The sequence shown here is derived from an EMBL/GenBank/DDBJ whole genome shotgun (WGS) entry which is preliminary data.</text>
</comment>
<evidence type="ECO:0000256" key="1">
    <source>
        <dbReference type="ARBA" id="ARBA00004123"/>
    </source>
</evidence>
<evidence type="ECO:0000256" key="3">
    <source>
        <dbReference type="ARBA" id="ARBA00023015"/>
    </source>
</evidence>
<gene>
    <name evidence="9" type="ORF">CEP54_007013</name>
</gene>
<evidence type="ECO:0000313" key="10">
    <source>
        <dbReference type="Proteomes" id="UP000288168"/>
    </source>
</evidence>
<feature type="coiled-coil region" evidence="6">
    <location>
        <begin position="298"/>
        <end position="325"/>
    </location>
</feature>
<dbReference type="GO" id="GO:0003677">
    <property type="term" value="F:DNA binding"/>
    <property type="evidence" value="ECO:0007669"/>
    <property type="project" value="InterPro"/>
</dbReference>
<keyword evidence="3" id="KW-0805">Transcription regulation</keyword>
<keyword evidence="6" id="KW-0175">Coiled coil</keyword>
<dbReference type="GO" id="GO:0000981">
    <property type="term" value="F:DNA-binding transcription factor activity, RNA polymerase II-specific"/>
    <property type="evidence" value="ECO:0007669"/>
    <property type="project" value="InterPro"/>
</dbReference>
<evidence type="ECO:0000256" key="2">
    <source>
        <dbReference type="ARBA" id="ARBA00022723"/>
    </source>
</evidence>
<evidence type="ECO:0000256" key="5">
    <source>
        <dbReference type="ARBA" id="ARBA00023242"/>
    </source>
</evidence>
<keyword evidence="2" id="KW-0479">Metal-binding</keyword>
<dbReference type="AlphaFoldDB" id="A0A428Q3P1"/>
<dbReference type="InterPro" id="IPR050815">
    <property type="entry name" value="TF_fung"/>
</dbReference>
<comment type="subcellular location">
    <subcellularLocation>
        <location evidence="1">Nucleus</location>
    </subcellularLocation>
</comment>
<evidence type="ECO:0000256" key="6">
    <source>
        <dbReference type="SAM" id="Coils"/>
    </source>
</evidence>
<evidence type="ECO:0000313" key="9">
    <source>
        <dbReference type="EMBL" id="RSL59927.1"/>
    </source>
</evidence>
<dbReference type="GO" id="GO:0006351">
    <property type="term" value="P:DNA-templated transcription"/>
    <property type="evidence" value="ECO:0007669"/>
    <property type="project" value="InterPro"/>
</dbReference>
<dbReference type="Proteomes" id="UP000288168">
    <property type="component" value="Unassembled WGS sequence"/>
</dbReference>
<dbReference type="OrthoDB" id="2563500at2759"/>
<keyword evidence="4" id="KW-0804">Transcription</keyword>
<dbReference type="GO" id="GO:0008270">
    <property type="term" value="F:zinc ion binding"/>
    <property type="evidence" value="ECO:0007669"/>
    <property type="project" value="InterPro"/>
</dbReference>
<organism evidence="9 10">
    <name type="scientific">Fusarium duplospermum</name>
    <dbReference type="NCBI Taxonomy" id="1325734"/>
    <lineage>
        <taxon>Eukaryota</taxon>
        <taxon>Fungi</taxon>
        <taxon>Dikarya</taxon>
        <taxon>Ascomycota</taxon>
        <taxon>Pezizomycotina</taxon>
        <taxon>Sordariomycetes</taxon>
        <taxon>Hypocreomycetidae</taxon>
        <taxon>Hypocreales</taxon>
        <taxon>Nectriaceae</taxon>
        <taxon>Fusarium</taxon>
        <taxon>Fusarium solani species complex</taxon>
    </lineage>
</organism>
<keyword evidence="10" id="KW-1185">Reference proteome</keyword>
<dbReference type="InterPro" id="IPR007219">
    <property type="entry name" value="XnlR_reg_dom"/>
</dbReference>
<feature type="region of interest" description="Disordered" evidence="7">
    <location>
        <begin position="20"/>
        <end position="46"/>
    </location>
</feature>
<dbReference type="Pfam" id="PF04082">
    <property type="entry name" value="Fungal_trans"/>
    <property type="match status" value="1"/>
</dbReference>
<reference evidence="9 10" key="1">
    <citation type="submission" date="2017-06" db="EMBL/GenBank/DDBJ databases">
        <title>Comparative genomic analysis of Ambrosia Fusariam Clade fungi.</title>
        <authorList>
            <person name="Stajich J.E."/>
            <person name="Carrillo J."/>
            <person name="Kijimoto T."/>
            <person name="Eskalen A."/>
            <person name="O'Donnell K."/>
            <person name="Kasson M."/>
        </authorList>
    </citation>
    <scope>NUCLEOTIDE SEQUENCE [LARGE SCALE GENOMIC DNA]</scope>
    <source>
        <strain evidence="9 10">NRRL62584</strain>
    </source>
</reference>
<feature type="domain" description="Xylanolytic transcriptional activator regulatory" evidence="8">
    <location>
        <begin position="56"/>
        <end position="255"/>
    </location>
</feature>
<dbReference type="EMBL" id="NKCI01000062">
    <property type="protein sequence ID" value="RSL59927.1"/>
    <property type="molecule type" value="Genomic_DNA"/>
</dbReference>